<protein>
    <recommendedName>
        <fullName evidence="4">BHLH domain-containing protein</fullName>
    </recommendedName>
</protein>
<accession>A0A199UUG0</accession>
<name>A0A199UUG0_ANACO</name>
<evidence type="ECO:0000313" key="1">
    <source>
        <dbReference type="EMBL" id="OAY68271.1"/>
    </source>
</evidence>
<evidence type="ECO:0000313" key="3">
    <source>
        <dbReference type="Proteomes" id="UP000092600"/>
    </source>
</evidence>
<reference evidence="1 3" key="1">
    <citation type="journal article" date="2016" name="DNA Res.">
        <title>The draft genome of MD-2 pineapple using hybrid error correction of long reads.</title>
        <authorList>
            <person name="Redwan R.M."/>
            <person name="Saidin A."/>
            <person name="Kumar S.V."/>
        </authorList>
    </citation>
    <scope>NUCLEOTIDE SEQUENCE [LARGE SCALE GENOMIC DNA]</scope>
    <source>
        <strain evidence="3">cv. MD2</strain>
        <tissue evidence="1">Leaf</tissue>
    </source>
</reference>
<evidence type="ECO:0000313" key="2">
    <source>
        <dbReference type="EMBL" id="OAY79434.1"/>
    </source>
</evidence>
<dbReference type="AlphaFoldDB" id="A0A199UUG0"/>
<dbReference type="EMBL" id="LSRQ01001091">
    <property type="protein sequence ID" value="OAY79434.1"/>
    <property type="molecule type" value="Genomic_DNA"/>
</dbReference>
<dbReference type="EMBL" id="LSRQ01005001">
    <property type="protein sequence ID" value="OAY68271.1"/>
    <property type="molecule type" value="Genomic_DNA"/>
</dbReference>
<organism evidence="1 3">
    <name type="scientific">Ananas comosus</name>
    <name type="common">Pineapple</name>
    <name type="synonym">Ananas ananas</name>
    <dbReference type="NCBI Taxonomy" id="4615"/>
    <lineage>
        <taxon>Eukaryota</taxon>
        <taxon>Viridiplantae</taxon>
        <taxon>Streptophyta</taxon>
        <taxon>Embryophyta</taxon>
        <taxon>Tracheophyta</taxon>
        <taxon>Spermatophyta</taxon>
        <taxon>Magnoliopsida</taxon>
        <taxon>Liliopsida</taxon>
        <taxon>Poales</taxon>
        <taxon>Bromeliaceae</taxon>
        <taxon>Bromelioideae</taxon>
        <taxon>Ananas</taxon>
    </lineage>
</organism>
<evidence type="ECO:0008006" key="4">
    <source>
        <dbReference type="Google" id="ProtNLM"/>
    </source>
</evidence>
<sequence>MLRPSLKMRKRPCLHTVGRRRMIYLRKNKTLVLRKLRELKRIIPVRGEVGVDAVLQKTAEYICFLRLQLLVLKSFSCLYGV</sequence>
<gene>
    <name evidence="2" type="ORF">ACMD2_21476</name>
    <name evidence="1" type="ORF">ACMD2_27394</name>
</gene>
<dbReference type="Proteomes" id="UP000092600">
    <property type="component" value="Unassembled WGS sequence"/>
</dbReference>
<proteinExistence type="predicted"/>
<comment type="caution">
    <text evidence="1">The sequence shown here is derived from an EMBL/GenBank/DDBJ whole genome shotgun (WGS) entry which is preliminary data.</text>
</comment>